<dbReference type="InParanoid" id="A0A1Y1Y9A5"/>
<gene>
    <name evidence="5" type="ORF">K493DRAFT_283676</name>
</gene>
<protein>
    <submittedName>
        <fullName evidence="5">Ribonuclease H-like protein</fullName>
    </submittedName>
</protein>
<dbReference type="SUPFAM" id="SSF53098">
    <property type="entry name" value="Ribonuclease H-like"/>
    <property type="match status" value="1"/>
</dbReference>
<name>A0A1Y1Y9A5_9FUNG</name>
<feature type="domain" description="DNA polymerase zeta catalytic subunit N-terminal" evidence="4">
    <location>
        <begin position="25"/>
        <end position="78"/>
    </location>
</feature>
<feature type="compositionally biased region" description="Basic and acidic residues" evidence="2">
    <location>
        <begin position="502"/>
        <end position="513"/>
    </location>
</feature>
<dbReference type="Pfam" id="PF24065">
    <property type="entry name" value="REV3_N"/>
    <property type="match status" value="1"/>
</dbReference>
<evidence type="ECO:0000313" key="5">
    <source>
        <dbReference type="EMBL" id="ORX94591.1"/>
    </source>
</evidence>
<dbReference type="InterPro" id="IPR012337">
    <property type="entry name" value="RNaseH-like_sf"/>
</dbReference>
<feature type="region of interest" description="Disordered" evidence="2">
    <location>
        <begin position="309"/>
        <end position="330"/>
    </location>
</feature>
<keyword evidence="6" id="KW-1185">Reference proteome</keyword>
<organism evidence="5 6">
    <name type="scientific">Basidiobolus meristosporus CBS 931.73</name>
    <dbReference type="NCBI Taxonomy" id="1314790"/>
    <lineage>
        <taxon>Eukaryota</taxon>
        <taxon>Fungi</taxon>
        <taxon>Fungi incertae sedis</taxon>
        <taxon>Zoopagomycota</taxon>
        <taxon>Entomophthoromycotina</taxon>
        <taxon>Basidiobolomycetes</taxon>
        <taxon>Basidiobolales</taxon>
        <taxon>Basidiobolaceae</taxon>
        <taxon>Basidiobolus</taxon>
    </lineage>
</organism>
<dbReference type="InterPro" id="IPR056447">
    <property type="entry name" value="REV3_N"/>
</dbReference>
<dbReference type="GO" id="GO:0042276">
    <property type="term" value="P:error-prone translesion synthesis"/>
    <property type="evidence" value="ECO:0007669"/>
    <property type="project" value="TreeGrafter"/>
</dbReference>
<dbReference type="EMBL" id="MCFE01000201">
    <property type="protein sequence ID" value="ORX94591.1"/>
    <property type="molecule type" value="Genomic_DNA"/>
</dbReference>
<dbReference type="GO" id="GO:0000724">
    <property type="term" value="P:double-strand break repair via homologous recombination"/>
    <property type="evidence" value="ECO:0007669"/>
    <property type="project" value="TreeGrafter"/>
</dbReference>
<dbReference type="PANTHER" id="PTHR45812">
    <property type="entry name" value="DNA POLYMERASE ZETA CATALYTIC SUBUNIT"/>
    <property type="match status" value="1"/>
</dbReference>
<evidence type="ECO:0000256" key="1">
    <source>
        <dbReference type="ARBA" id="ARBA00049244"/>
    </source>
</evidence>
<sequence length="833" mass="95057">MAGAPNPDISEDLDTEKRPSRIPIFSCRIVNIDFELVRPGPYDIQRTNVHPDISLEKVPVIRIFGSTENGHKTCIHIHQAFPYFYIEYKGDLKLDTLRNFCIQLATSINHAVAVSLNKDPNLKVKNQYVLAVLPIKGVPFYGYYKGHRCFLKIYLYPYVNPNIVSRVAELLQMGAIMGTIFQPYDAHIPFLLQFFVDYNLYGMNYIHLDDMVPRVKSHGQYIADVACYAQTLTMHYMYTEKQPWDDSVMAKETVCEMEVDTVVGNILYLMLLLTLHTYRTHSELYDDQVNARLVHSLHALWQDEEGRRKERLLPTDAKSQAEERGYSPWNNESALRETIHSLIEKNPGVGRPPAEQSENLNTDVLDRLMTAYQAIDGLFKDSIFLGADVEPSQKYMTFMICTTSADGSGSELDPDESPAEHLEAEYEVYSSEDAAHSDFVDEDGLSSSSLSDVVEVTPTKRRRQGILFSRWKKSYNLPGTSESDDDDCNKVLVESTPTRTRSQHDVLERDQDPFSRLPIRKSSKIRSQPTKMRHTPLDQLGYHSSPRKESVLKPVVESPNDTPIEGNVEAYNHPVSGTRVTQVSGDMKTPSPPIQSQDKGKSVAHEDDPAAMNPVLSRFQWGSKRSFIYQKQPPMLEFLEQTWKEFDLPKVDYQVPFFSNNKDVPEKPRLYAGKLWKIKSKSVAYLKEFETNLKSGPDAENEPYHGMSENPKRTKERFWTSARTPPTLEQVHRWLQENKKGQESSQATTPFLKRVKHPSQIEPTTPKNRYGFKLSQFTPVSSSENQIDILCIEILVSTRRNLLPDPNVDPLKAICYAYKKFSGSDNGNTLRTG</sequence>
<evidence type="ECO:0000259" key="4">
    <source>
        <dbReference type="Pfam" id="PF24065"/>
    </source>
</evidence>
<feature type="non-terminal residue" evidence="5">
    <location>
        <position position="833"/>
    </location>
</feature>
<dbReference type="GO" id="GO:0003887">
    <property type="term" value="F:DNA-directed DNA polymerase activity"/>
    <property type="evidence" value="ECO:0007669"/>
    <property type="project" value="UniProtKB-EC"/>
</dbReference>
<dbReference type="Pfam" id="PF24055">
    <property type="entry name" value="POL3_N"/>
    <property type="match status" value="1"/>
</dbReference>
<comment type="caution">
    <text evidence="5">The sequence shown here is derived from an EMBL/GenBank/DDBJ whole genome shotgun (WGS) entry which is preliminary data.</text>
</comment>
<dbReference type="GO" id="GO:0016035">
    <property type="term" value="C:zeta DNA polymerase complex"/>
    <property type="evidence" value="ECO:0007669"/>
    <property type="project" value="InterPro"/>
</dbReference>
<evidence type="ECO:0000313" key="6">
    <source>
        <dbReference type="Proteomes" id="UP000193498"/>
    </source>
</evidence>
<feature type="compositionally biased region" description="Basic and acidic residues" evidence="2">
    <location>
        <begin position="309"/>
        <end position="325"/>
    </location>
</feature>
<comment type="catalytic activity">
    <reaction evidence="1">
        <text>DNA(n) + a 2'-deoxyribonucleoside 5'-triphosphate = DNA(n+1) + diphosphate</text>
        <dbReference type="Rhea" id="RHEA:22508"/>
        <dbReference type="Rhea" id="RHEA-COMP:17339"/>
        <dbReference type="Rhea" id="RHEA-COMP:17340"/>
        <dbReference type="ChEBI" id="CHEBI:33019"/>
        <dbReference type="ChEBI" id="CHEBI:61560"/>
        <dbReference type="ChEBI" id="CHEBI:173112"/>
        <dbReference type="EC" id="2.7.7.7"/>
    </reaction>
</comment>
<accession>A0A1Y1Y9A5</accession>
<evidence type="ECO:0000259" key="3">
    <source>
        <dbReference type="Pfam" id="PF24055"/>
    </source>
</evidence>
<reference evidence="5 6" key="1">
    <citation type="submission" date="2016-07" db="EMBL/GenBank/DDBJ databases">
        <title>Pervasive Adenine N6-methylation of Active Genes in Fungi.</title>
        <authorList>
            <consortium name="DOE Joint Genome Institute"/>
            <person name="Mondo S.J."/>
            <person name="Dannebaum R.O."/>
            <person name="Kuo R.C."/>
            <person name="Labutti K."/>
            <person name="Haridas S."/>
            <person name="Kuo A."/>
            <person name="Salamov A."/>
            <person name="Ahrendt S.R."/>
            <person name="Lipzen A."/>
            <person name="Sullivan W."/>
            <person name="Andreopoulos W.B."/>
            <person name="Clum A."/>
            <person name="Lindquist E."/>
            <person name="Daum C."/>
            <person name="Ramamoorthy G.K."/>
            <person name="Gryganskyi A."/>
            <person name="Culley D."/>
            <person name="Magnuson J.K."/>
            <person name="James T.Y."/>
            <person name="O'Malley M.A."/>
            <person name="Stajich J.E."/>
            <person name="Spatafora J.W."/>
            <person name="Visel A."/>
            <person name="Grigoriev I.V."/>
        </authorList>
    </citation>
    <scope>NUCLEOTIDE SEQUENCE [LARGE SCALE GENOMIC DNA]</scope>
    <source>
        <strain evidence="5 6">CBS 931.73</strain>
    </source>
</reference>
<dbReference type="InterPro" id="IPR056435">
    <property type="entry name" value="DPOD/Z_N"/>
</dbReference>
<dbReference type="STRING" id="1314790.A0A1Y1Y9A5"/>
<dbReference type="OrthoDB" id="2414538at2759"/>
<dbReference type="PANTHER" id="PTHR45812:SF1">
    <property type="entry name" value="DNA POLYMERASE ZETA CATALYTIC SUBUNIT"/>
    <property type="match status" value="1"/>
</dbReference>
<feature type="region of interest" description="Disordered" evidence="2">
    <location>
        <begin position="580"/>
        <end position="606"/>
    </location>
</feature>
<feature type="domain" description="DNA polymerase delta/zeta catalytic subunit N-terminal" evidence="3">
    <location>
        <begin position="79"/>
        <end position="156"/>
    </location>
</feature>
<proteinExistence type="predicted"/>
<dbReference type="Gene3D" id="3.30.342.10">
    <property type="entry name" value="DNA Polymerase, chain B, domain 1"/>
    <property type="match status" value="1"/>
</dbReference>
<feature type="region of interest" description="Disordered" evidence="2">
    <location>
        <begin position="495"/>
        <end position="549"/>
    </location>
</feature>
<dbReference type="InterPro" id="IPR030559">
    <property type="entry name" value="PolZ_Rev3"/>
</dbReference>
<evidence type="ECO:0000256" key="2">
    <source>
        <dbReference type="SAM" id="MobiDB-lite"/>
    </source>
</evidence>
<dbReference type="GO" id="GO:0005634">
    <property type="term" value="C:nucleus"/>
    <property type="evidence" value="ECO:0007669"/>
    <property type="project" value="TreeGrafter"/>
</dbReference>
<dbReference type="AlphaFoldDB" id="A0A1Y1Y9A5"/>
<dbReference type="Proteomes" id="UP000193498">
    <property type="component" value="Unassembled WGS sequence"/>
</dbReference>